<sequence length="42" mass="4656">MLHIIHISSPPSISASPHEFTFHCLHLLRFTDLLDGLDSSGL</sequence>
<dbReference type="EMBL" id="GGEC01035517">
    <property type="protein sequence ID" value="MBX16001.1"/>
    <property type="molecule type" value="Transcribed_RNA"/>
</dbReference>
<name>A0A2P2LDE8_RHIMU</name>
<evidence type="ECO:0000313" key="1">
    <source>
        <dbReference type="EMBL" id="MBX16001.1"/>
    </source>
</evidence>
<dbReference type="AlphaFoldDB" id="A0A2P2LDE8"/>
<protein>
    <submittedName>
        <fullName evidence="1">Uncharacterized protein</fullName>
    </submittedName>
</protein>
<organism evidence="1">
    <name type="scientific">Rhizophora mucronata</name>
    <name type="common">Asiatic mangrove</name>
    <dbReference type="NCBI Taxonomy" id="61149"/>
    <lineage>
        <taxon>Eukaryota</taxon>
        <taxon>Viridiplantae</taxon>
        <taxon>Streptophyta</taxon>
        <taxon>Embryophyta</taxon>
        <taxon>Tracheophyta</taxon>
        <taxon>Spermatophyta</taxon>
        <taxon>Magnoliopsida</taxon>
        <taxon>eudicotyledons</taxon>
        <taxon>Gunneridae</taxon>
        <taxon>Pentapetalae</taxon>
        <taxon>rosids</taxon>
        <taxon>fabids</taxon>
        <taxon>Malpighiales</taxon>
        <taxon>Rhizophoraceae</taxon>
        <taxon>Rhizophora</taxon>
    </lineage>
</organism>
<proteinExistence type="predicted"/>
<reference evidence="1" key="1">
    <citation type="submission" date="2018-02" db="EMBL/GenBank/DDBJ databases">
        <title>Rhizophora mucronata_Transcriptome.</title>
        <authorList>
            <person name="Meera S.P."/>
            <person name="Sreeshan A."/>
            <person name="Augustine A."/>
        </authorList>
    </citation>
    <scope>NUCLEOTIDE SEQUENCE</scope>
    <source>
        <tissue evidence="1">Leaf</tissue>
    </source>
</reference>
<accession>A0A2P2LDE8</accession>